<dbReference type="AlphaFoldDB" id="A0A6G7GPI3"/>
<organism evidence="1 2">
    <name type="scientific">Kuenenia stuttgartiensis</name>
    <dbReference type="NCBI Taxonomy" id="174633"/>
    <lineage>
        <taxon>Bacteria</taxon>
        <taxon>Pseudomonadati</taxon>
        <taxon>Planctomycetota</taxon>
        <taxon>Candidatus Brocadiia</taxon>
        <taxon>Candidatus Brocadiales</taxon>
        <taxon>Candidatus Brocadiaceae</taxon>
        <taxon>Candidatus Kuenenia</taxon>
    </lineage>
</organism>
<name>A0A6G7GPI3_KUEST</name>
<evidence type="ECO:0000313" key="2">
    <source>
        <dbReference type="Proteomes" id="UP000501926"/>
    </source>
</evidence>
<protein>
    <submittedName>
        <fullName evidence="1">Uncharacterized protein</fullName>
    </submittedName>
</protein>
<dbReference type="EMBL" id="CP049055">
    <property type="protein sequence ID" value="QII11456.1"/>
    <property type="molecule type" value="Genomic_DNA"/>
</dbReference>
<reference evidence="1 2" key="1">
    <citation type="submission" date="2020-02" db="EMBL/GenBank/DDBJ databases">
        <title>Newly sequenced genome of strain CSTR1 showed variability in Candidatus Kuenenia stuttgartiensis genomes.</title>
        <authorList>
            <person name="Ding C."/>
            <person name="Adrian L."/>
        </authorList>
    </citation>
    <scope>NUCLEOTIDE SEQUENCE [LARGE SCALE GENOMIC DNA]</scope>
    <source>
        <strain evidence="1 2">CSTR1</strain>
    </source>
</reference>
<sequence>MTLMLTRKKLTRRLRVGKQHSLDNYFYTKKAWTIQYCPCFFL</sequence>
<evidence type="ECO:0000313" key="1">
    <source>
        <dbReference type="EMBL" id="QII11456.1"/>
    </source>
</evidence>
<accession>A0A6G7GPI3</accession>
<gene>
    <name evidence="1" type="ORF">KsCSTR_20770</name>
</gene>
<proteinExistence type="predicted"/>
<dbReference type="Proteomes" id="UP000501926">
    <property type="component" value="Chromosome"/>
</dbReference>